<organism evidence="2 3">
    <name type="scientific">Allacma fusca</name>
    <dbReference type="NCBI Taxonomy" id="39272"/>
    <lineage>
        <taxon>Eukaryota</taxon>
        <taxon>Metazoa</taxon>
        <taxon>Ecdysozoa</taxon>
        <taxon>Arthropoda</taxon>
        <taxon>Hexapoda</taxon>
        <taxon>Collembola</taxon>
        <taxon>Symphypleona</taxon>
        <taxon>Sminthuridae</taxon>
        <taxon>Allacma</taxon>
    </lineage>
</organism>
<dbReference type="Proteomes" id="UP000708208">
    <property type="component" value="Unassembled WGS sequence"/>
</dbReference>
<keyword evidence="1" id="KW-0472">Membrane</keyword>
<comment type="caution">
    <text evidence="2">The sequence shown here is derived from an EMBL/GenBank/DDBJ whole genome shotgun (WGS) entry which is preliminary data.</text>
</comment>
<feature type="non-terminal residue" evidence="2">
    <location>
        <position position="40"/>
    </location>
</feature>
<sequence>ANFNPIACLVNFSFQCNMASVVKQYMTVLLFVYVWTLLNV</sequence>
<dbReference type="EMBL" id="CAJVCH010539567">
    <property type="protein sequence ID" value="CAG7826377.1"/>
    <property type="molecule type" value="Genomic_DNA"/>
</dbReference>
<reference evidence="2" key="1">
    <citation type="submission" date="2021-06" db="EMBL/GenBank/DDBJ databases">
        <authorList>
            <person name="Hodson N. C."/>
            <person name="Mongue J. A."/>
            <person name="Jaron S. K."/>
        </authorList>
    </citation>
    <scope>NUCLEOTIDE SEQUENCE</scope>
</reference>
<name>A0A8J2PEM3_9HEXA</name>
<evidence type="ECO:0000256" key="1">
    <source>
        <dbReference type="SAM" id="Phobius"/>
    </source>
</evidence>
<dbReference type="AlphaFoldDB" id="A0A8J2PEM3"/>
<keyword evidence="1" id="KW-0812">Transmembrane</keyword>
<feature type="non-terminal residue" evidence="2">
    <location>
        <position position="1"/>
    </location>
</feature>
<gene>
    <name evidence="2" type="ORF">AFUS01_LOCUS36431</name>
</gene>
<evidence type="ECO:0000313" key="2">
    <source>
        <dbReference type="EMBL" id="CAG7826377.1"/>
    </source>
</evidence>
<protein>
    <submittedName>
        <fullName evidence="2">Uncharacterized protein</fullName>
    </submittedName>
</protein>
<keyword evidence="3" id="KW-1185">Reference proteome</keyword>
<keyword evidence="1" id="KW-1133">Transmembrane helix</keyword>
<feature type="transmembrane region" description="Helical" evidence="1">
    <location>
        <begin position="21"/>
        <end position="38"/>
    </location>
</feature>
<proteinExistence type="predicted"/>
<accession>A0A8J2PEM3</accession>
<evidence type="ECO:0000313" key="3">
    <source>
        <dbReference type="Proteomes" id="UP000708208"/>
    </source>
</evidence>